<comment type="caution">
    <text evidence="1">The sequence shown here is derived from an EMBL/GenBank/DDBJ whole genome shotgun (WGS) entry which is preliminary data.</text>
</comment>
<name>A0A4S8PYT9_9HYPH</name>
<evidence type="ECO:0000313" key="1">
    <source>
        <dbReference type="EMBL" id="THV35285.1"/>
    </source>
</evidence>
<dbReference type="EMBL" id="STGU01000006">
    <property type="protein sequence ID" value="THV35285.1"/>
    <property type="molecule type" value="Genomic_DNA"/>
</dbReference>
<accession>A0A4S8PYT9</accession>
<dbReference type="RefSeq" id="WP_136540911.1">
    <property type="nucleotide sequence ID" value="NZ_STGU01000006.1"/>
</dbReference>
<proteinExistence type="predicted"/>
<protein>
    <submittedName>
        <fullName evidence="1">Uncharacterized protein</fullName>
    </submittedName>
</protein>
<dbReference type="AlphaFoldDB" id="A0A4S8PYT9"/>
<dbReference type="Proteomes" id="UP000307378">
    <property type="component" value="Unassembled WGS sequence"/>
</dbReference>
<gene>
    <name evidence="1" type="ORF">FAA86_12165</name>
</gene>
<evidence type="ECO:0000313" key="2">
    <source>
        <dbReference type="Proteomes" id="UP000307378"/>
    </source>
</evidence>
<sequence length="100" mass="10649">MIADWIASIFALFVVDPIEADIRQRLEEMRAPVEVVTQAGDCLRTTGPLLIERATGDLWWAGTTVVSLATGFTSPAELLDAGNPTCAPVASYLLSAEAEA</sequence>
<reference evidence="1 2" key="1">
    <citation type="submission" date="2019-04" db="EMBL/GenBank/DDBJ databases">
        <title>genome sequence of strain W3.</title>
        <authorList>
            <person name="Gao J."/>
            <person name="Sun J."/>
        </authorList>
    </citation>
    <scope>NUCLEOTIDE SEQUENCE [LARGE SCALE GENOMIC DNA]</scope>
    <source>
        <strain evidence="1 2">W3</strain>
    </source>
</reference>
<organism evidence="1 2">
    <name type="scientific">Rhizobium rosettiformans W3</name>
    <dbReference type="NCBI Taxonomy" id="538378"/>
    <lineage>
        <taxon>Bacteria</taxon>
        <taxon>Pseudomonadati</taxon>
        <taxon>Pseudomonadota</taxon>
        <taxon>Alphaproteobacteria</taxon>
        <taxon>Hyphomicrobiales</taxon>
        <taxon>Rhizobiaceae</taxon>
        <taxon>Rhizobium/Agrobacterium group</taxon>
        <taxon>Rhizobium</taxon>
    </lineage>
</organism>